<dbReference type="RefSeq" id="WP_088578440.1">
    <property type="nucleotide sequence ID" value="NZ_CP009885.1"/>
</dbReference>
<dbReference type="EMBL" id="CP009885">
    <property type="protein sequence ID" value="ALR07411.1"/>
    <property type="molecule type" value="Genomic_DNA"/>
</dbReference>
<proteinExistence type="predicted"/>
<name>A0ABC8AG19_XYLFS</name>
<reference evidence="2" key="1">
    <citation type="submission" date="2014-11" db="EMBL/GenBank/DDBJ databases">
        <title>Xylella fastidiosa Hib4 Genome Sequencing.</title>
        <authorList>
            <person name="Pierry P.M."/>
            <person name="da Silva A.M."/>
        </authorList>
    </citation>
    <scope>NUCLEOTIDE SEQUENCE [LARGE SCALE GENOMIC DNA]</scope>
    <source>
        <strain evidence="2">Hib4</strain>
    </source>
</reference>
<sequence>MSTLTEEVQAKQALSETKKAPLFDFFSVRDAEGARSQYITEYLKEPGVNSSEGTIRAFAAHYVKFSPLVRSWFVGRPDGDIQRTSMGYEYIRVKPTHPLYPQIKDACEELYSFNESVLSRMAHKAAATPKAGQS</sequence>
<dbReference type="KEGG" id="xfh:XFHB_11770"/>
<protein>
    <submittedName>
        <fullName evidence="1">Uncharacterized protein</fullName>
    </submittedName>
</protein>
<dbReference type="AlphaFoldDB" id="A0ABC8AG19"/>
<gene>
    <name evidence="1" type="ORF">XFHB_11770</name>
</gene>
<accession>A0ABC8AG19</accession>
<evidence type="ECO:0000313" key="1">
    <source>
        <dbReference type="EMBL" id="ALR07411.1"/>
    </source>
</evidence>
<organism evidence="1 2">
    <name type="scientific">Xylella fastidiosa</name>
    <dbReference type="NCBI Taxonomy" id="2371"/>
    <lineage>
        <taxon>Bacteria</taxon>
        <taxon>Pseudomonadati</taxon>
        <taxon>Pseudomonadota</taxon>
        <taxon>Gammaproteobacteria</taxon>
        <taxon>Lysobacterales</taxon>
        <taxon>Lysobacteraceae</taxon>
        <taxon>Xylella</taxon>
    </lineage>
</organism>
<dbReference type="Proteomes" id="UP000196980">
    <property type="component" value="Chromosome"/>
</dbReference>
<evidence type="ECO:0000313" key="2">
    <source>
        <dbReference type="Proteomes" id="UP000196980"/>
    </source>
</evidence>